<keyword evidence="2" id="KW-1185">Reference proteome</keyword>
<dbReference type="AlphaFoldDB" id="A0A151IND4"/>
<reference evidence="1 2" key="1">
    <citation type="submission" date="2016-03" db="EMBL/GenBank/DDBJ databases">
        <title>Cyphomyrmex costatus WGS genome.</title>
        <authorList>
            <person name="Nygaard S."/>
            <person name="Hu H."/>
            <person name="Boomsma J."/>
            <person name="Zhang G."/>
        </authorList>
    </citation>
    <scope>NUCLEOTIDE SEQUENCE [LARGE SCALE GENOMIC DNA]</scope>
    <source>
        <strain evidence="1">MS0001</strain>
        <tissue evidence="1">Whole body</tissue>
    </source>
</reference>
<dbReference type="PANTHER" id="PTHR46113">
    <property type="entry name" value="SNAC DOMAIN-CONTAINING PROTEIN"/>
    <property type="match status" value="1"/>
</dbReference>
<evidence type="ECO:0000313" key="2">
    <source>
        <dbReference type="Proteomes" id="UP000078542"/>
    </source>
</evidence>
<sequence length="744" mass="85447">MANNRRNNQAIWLLGSMCEKIQDCILPTRRQVLGRFLYLHLHNKNIIQESALLTSQEIINFWLLRKIPCREKRNVVVCVKKLHKYWLNLRKDKNKTTVRATEKRNNFTSQLDNLFDIVSMTNNSHSRLTESDESLLNSLRLNKRLSSVMIKDSEIDNTKEVIEETSIIVMSKLSLSNSSLSKRKKQKREFSQLNENVELYAEDDYDEDANPVTGPSFSIQKKRKMNIMSDDVCAVLDRSKVSNRSAVYILAATCKALQCDIRDINLSAETVRRSRQNYRHHTMQDVKNSLPTAASLVVHWDSKMLKSLKSKDLVDRLAVLVSGKGNIKLLGIPIIESGTGAAQAQAVYELILEWNIADRVKAMCFDTTASNSGPMSGTCTLLENKLGKSLLALPCRHHILELPLSAVFNFLFGASNGPEIKLFQRFQKAWSTIDKSQYESGLQDSNLSYLITPLREDLVIFIQNQMKMFQPRDDYKELLQLALLFMGENSIKPVNIRAPGAVHRARWMAKTIYCLKIYLFRKQFPITKSELAALRQFNIFTVGIYLKNWYTCQNATLAPVNDLQLMKDLLEYKTVNTKVSEIAFATMSRHTWYLSEKLIALAFFDSSVPVEIKRAMVSSLTKEGSRNPLRRIIVDKTTIANQELDNFVTKNTMEFFKMMQIPDDFLKQDLIFWSDIDDYLNARSILQQLNVVNDVAERGVALIEEYNSILTTQEDQKQYLLQVVEKNRKEVPNPKKNTIIQAFS</sequence>
<dbReference type="Proteomes" id="UP000078542">
    <property type="component" value="Unassembled WGS sequence"/>
</dbReference>
<accession>A0A151IND4</accession>
<name>A0A151IND4_9HYME</name>
<gene>
    <name evidence="1" type="ORF">ALC62_02431</name>
</gene>
<organism evidence="1 2">
    <name type="scientific">Cyphomyrmex costatus</name>
    <dbReference type="NCBI Taxonomy" id="456900"/>
    <lineage>
        <taxon>Eukaryota</taxon>
        <taxon>Metazoa</taxon>
        <taxon>Ecdysozoa</taxon>
        <taxon>Arthropoda</taxon>
        <taxon>Hexapoda</taxon>
        <taxon>Insecta</taxon>
        <taxon>Pterygota</taxon>
        <taxon>Neoptera</taxon>
        <taxon>Endopterygota</taxon>
        <taxon>Hymenoptera</taxon>
        <taxon>Apocrita</taxon>
        <taxon>Aculeata</taxon>
        <taxon>Formicoidea</taxon>
        <taxon>Formicidae</taxon>
        <taxon>Myrmicinae</taxon>
        <taxon>Cyphomyrmex</taxon>
    </lineage>
</organism>
<protein>
    <submittedName>
        <fullName evidence="1">Uncharacterized protein</fullName>
    </submittedName>
</protein>
<dbReference type="PANTHER" id="PTHR46113:SF1">
    <property type="entry name" value="PEPTIDASE M17 LEUCYL AMINOPEPTIDASE N-TERMINAL DOMAIN-CONTAINING PROTEIN"/>
    <property type="match status" value="1"/>
</dbReference>
<proteinExistence type="predicted"/>
<evidence type="ECO:0000313" key="1">
    <source>
        <dbReference type="EMBL" id="KYN06617.1"/>
    </source>
</evidence>
<dbReference type="EMBL" id="KQ976982">
    <property type="protein sequence ID" value="KYN06617.1"/>
    <property type="molecule type" value="Genomic_DNA"/>
</dbReference>